<dbReference type="BioCyc" id="MTUB1310114:G13A2-2222-MONOMER"/>
<dbReference type="KEGG" id="mtuc:J113_15195"/>
<name>R4M9X5_MYCTX</name>
<accession>R4M9X5</accession>
<evidence type="ECO:0000313" key="1">
    <source>
        <dbReference type="EMBL" id="AGL27655.1"/>
    </source>
</evidence>
<dbReference type="PATRIC" id="fig|1310114.3.peg.3201"/>
<gene>
    <name evidence="1" type="ORF">J113_15195</name>
</gene>
<reference evidence="1 2" key="1">
    <citation type="journal article" date="2013" name="Genome Announc.">
        <title>Whole-Genome Sequences of Four Clinical Isolates of Mycobacterium tuberculosis from Tamil Nadu, South India.</title>
        <authorList>
            <person name="Narayanan S."/>
            <person name="Deshpande U."/>
        </authorList>
    </citation>
    <scope>NUCLEOTIDE SEQUENCE [LARGE SCALE GENOMIC DNA]</scope>
    <source>
        <strain evidence="1 2">CAS/NITR204</strain>
    </source>
</reference>
<evidence type="ECO:0000313" key="2">
    <source>
        <dbReference type="Proteomes" id="UP000013548"/>
    </source>
</evidence>
<dbReference type="AlphaFoldDB" id="R4M9X5"/>
<proteinExistence type="predicted"/>
<dbReference type="Proteomes" id="UP000013548">
    <property type="component" value="Chromosome"/>
</dbReference>
<sequence>MVHSSTYGVPVRVVPMDSSGPIYDARRY</sequence>
<organism evidence="1 2">
    <name type="scientific">Mycobacterium tuberculosis CAS/NITR204</name>
    <dbReference type="NCBI Taxonomy" id="1310114"/>
    <lineage>
        <taxon>Bacteria</taxon>
        <taxon>Bacillati</taxon>
        <taxon>Actinomycetota</taxon>
        <taxon>Actinomycetes</taxon>
        <taxon>Mycobacteriales</taxon>
        <taxon>Mycobacteriaceae</taxon>
        <taxon>Mycobacterium</taxon>
        <taxon>Mycobacterium tuberculosis complex</taxon>
    </lineage>
</organism>
<dbReference type="EMBL" id="CP005386">
    <property type="protein sequence ID" value="AGL27655.1"/>
    <property type="molecule type" value="Genomic_DNA"/>
</dbReference>
<dbReference type="HOGENOM" id="CLU_3412714_0_0_11"/>
<protein>
    <submittedName>
        <fullName evidence="1">Uncharacterized protein</fullName>
    </submittedName>
</protein>